<feature type="signal peptide" evidence="2">
    <location>
        <begin position="1"/>
        <end position="23"/>
    </location>
</feature>
<dbReference type="Proteomes" id="UP000887540">
    <property type="component" value="Unplaced"/>
</dbReference>
<feature type="compositionally biased region" description="Polar residues" evidence="1">
    <location>
        <begin position="62"/>
        <end position="76"/>
    </location>
</feature>
<evidence type="ECO:0000313" key="4">
    <source>
        <dbReference type="WBParaSite" id="ACRNAN_Path_925.g3558.t1"/>
    </source>
</evidence>
<reference evidence="4" key="1">
    <citation type="submission" date="2022-11" db="UniProtKB">
        <authorList>
            <consortium name="WormBaseParasite"/>
        </authorList>
    </citation>
    <scope>IDENTIFICATION</scope>
</reference>
<organism evidence="3 4">
    <name type="scientific">Acrobeloides nanus</name>
    <dbReference type="NCBI Taxonomy" id="290746"/>
    <lineage>
        <taxon>Eukaryota</taxon>
        <taxon>Metazoa</taxon>
        <taxon>Ecdysozoa</taxon>
        <taxon>Nematoda</taxon>
        <taxon>Chromadorea</taxon>
        <taxon>Rhabditida</taxon>
        <taxon>Tylenchina</taxon>
        <taxon>Cephalobomorpha</taxon>
        <taxon>Cephaloboidea</taxon>
        <taxon>Cephalobidae</taxon>
        <taxon>Acrobeloides</taxon>
    </lineage>
</organism>
<protein>
    <submittedName>
        <fullName evidence="4">Uncharacterized protein</fullName>
    </submittedName>
</protein>
<dbReference type="WBParaSite" id="ACRNAN_Path_925.g3558.t1">
    <property type="protein sequence ID" value="ACRNAN_Path_925.g3558.t1"/>
    <property type="gene ID" value="ACRNAN_Path_925.g3558"/>
</dbReference>
<proteinExistence type="predicted"/>
<sequence>MTHFSWVFTILFLYFVQLDRVTTQETNFYDTTINEASENHEITTANSEPKETGVAKVDSTTVFNNPGSSNSETTFNGGPFDSSIAPISDLPDTKTSVNERVQDPSTLGSGQPVTTLNGRETGGSTAQIDEATGSGTNTNEEYSIATLESSTILPF</sequence>
<keyword evidence="3" id="KW-1185">Reference proteome</keyword>
<keyword evidence="2" id="KW-0732">Signal</keyword>
<accession>A0A914CDC9</accession>
<feature type="region of interest" description="Disordered" evidence="1">
    <location>
        <begin position="62"/>
        <end position="140"/>
    </location>
</feature>
<evidence type="ECO:0000313" key="3">
    <source>
        <dbReference type="Proteomes" id="UP000887540"/>
    </source>
</evidence>
<name>A0A914CDC9_9BILA</name>
<evidence type="ECO:0000256" key="1">
    <source>
        <dbReference type="SAM" id="MobiDB-lite"/>
    </source>
</evidence>
<feature type="chain" id="PRO_5037942556" evidence="2">
    <location>
        <begin position="24"/>
        <end position="155"/>
    </location>
</feature>
<feature type="compositionally biased region" description="Polar residues" evidence="1">
    <location>
        <begin position="93"/>
        <end position="140"/>
    </location>
</feature>
<dbReference type="AlphaFoldDB" id="A0A914CDC9"/>
<evidence type="ECO:0000256" key="2">
    <source>
        <dbReference type="SAM" id="SignalP"/>
    </source>
</evidence>